<evidence type="ECO:0000313" key="3">
    <source>
        <dbReference type="Proteomes" id="UP001597011"/>
    </source>
</evidence>
<feature type="chain" id="PRO_5045221605" evidence="1">
    <location>
        <begin position="20"/>
        <end position="277"/>
    </location>
</feature>
<dbReference type="RefSeq" id="WP_379942902.1">
    <property type="nucleotide sequence ID" value="NZ_JBHTIB010000012.1"/>
</dbReference>
<keyword evidence="1" id="KW-0732">Signal</keyword>
<proteinExistence type="predicted"/>
<gene>
    <name evidence="2" type="ORF">ACFQ0I_12930</name>
</gene>
<dbReference type="Proteomes" id="UP001597011">
    <property type="component" value="Unassembled WGS sequence"/>
</dbReference>
<dbReference type="InterPro" id="IPR022298">
    <property type="entry name" value="Conjug_transposon_TraN"/>
</dbReference>
<reference evidence="3" key="1">
    <citation type="journal article" date="2019" name="Int. J. Syst. Evol. Microbiol.">
        <title>The Global Catalogue of Microorganisms (GCM) 10K type strain sequencing project: providing services to taxonomists for standard genome sequencing and annotation.</title>
        <authorList>
            <consortium name="The Broad Institute Genomics Platform"/>
            <consortium name="The Broad Institute Genome Sequencing Center for Infectious Disease"/>
            <person name="Wu L."/>
            <person name="Ma J."/>
        </authorList>
    </citation>
    <scope>NUCLEOTIDE SEQUENCE [LARGE SCALE GENOMIC DNA]</scope>
    <source>
        <strain evidence="3">CCUG 60529</strain>
    </source>
</reference>
<dbReference type="Pfam" id="PF13595">
    <property type="entry name" value="DUF4138"/>
    <property type="match status" value="1"/>
</dbReference>
<keyword evidence="3" id="KW-1185">Reference proteome</keyword>
<evidence type="ECO:0000256" key="1">
    <source>
        <dbReference type="SAM" id="SignalP"/>
    </source>
</evidence>
<organism evidence="2 3">
    <name type="scientific">Mariniflexile aquimaris</name>
    <dbReference type="NCBI Taxonomy" id="881009"/>
    <lineage>
        <taxon>Bacteria</taxon>
        <taxon>Pseudomonadati</taxon>
        <taxon>Bacteroidota</taxon>
        <taxon>Flavobacteriia</taxon>
        <taxon>Flavobacteriales</taxon>
        <taxon>Flavobacteriaceae</taxon>
        <taxon>Mariniflexile</taxon>
    </lineage>
</organism>
<name>A0ABW3BVP0_9FLAO</name>
<protein>
    <submittedName>
        <fullName evidence="2">DUF4138 domain-containing protein</fullName>
    </submittedName>
</protein>
<evidence type="ECO:0000313" key="2">
    <source>
        <dbReference type="EMBL" id="MFD0836675.1"/>
    </source>
</evidence>
<dbReference type="EMBL" id="JBHTIB010000012">
    <property type="protein sequence ID" value="MFD0836675.1"/>
    <property type="molecule type" value="Genomic_DNA"/>
</dbReference>
<comment type="caution">
    <text evidence="2">The sequence shown here is derived from an EMBL/GenBank/DDBJ whole genome shotgun (WGS) entry which is preliminary data.</text>
</comment>
<sequence>MKKQLIILSLILVSVFVKAQTKMNLDTIYANDHKNVALFFPNPIRQGITGSENFVFTYNREKEQYFGLLQATPGKESNLLIINNNGSIFSYIVRYKEQLETLNYFITDSTSIGNEKPFFETTDDENKTIERFDFKTDYYERFCAYLVERRQLIGKLKKRQNGIILKIENIVFDKEELYFVMTIANKSSLDYDVNFLNLNIQTRQKGKKKSLQNLYLKPVFEYNKPLKVKKNQTVRMVYVVPKFSISDERKVVLELNEKNGERNIKLKISDKTINNPN</sequence>
<feature type="signal peptide" evidence="1">
    <location>
        <begin position="1"/>
        <end position="19"/>
    </location>
</feature>
<accession>A0ABW3BVP0</accession>